<organism evidence="1">
    <name type="scientific">viral metagenome</name>
    <dbReference type="NCBI Taxonomy" id="1070528"/>
    <lineage>
        <taxon>unclassified sequences</taxon>
        <taxon>metagenomes</taxon>
        <taxon>organismal metagenomes</taxon>
    </lineage>
</organism>
<accession>A0A6C0EE10</accession>
<sequence length="80" mass="9298">MSLTRNKLYNSIIASKISIDFENIDASCKNITKQLSSAKLNVPYNYPTIFHMESLYRDNNNDKYEIINKTQPYTKTISKT</sequence>
<protein>
    <submittedName>
        <fullName evidence="1">Uncharacterized protein</fullName>
    </submittedName>
</protein>
<dbReference type="EMBL" id="MN739821">
    <property type="protein sequence ID" value="QHT27354.1"/>
    <property type="molecule type" value="Genomic_DNA"/>
</dbReference>
<dbReference type="AlphaFoldDB" id="A0A6C0EE10"/>
<proteinExistence type="predicted"/>
<evidence type="ECO:0000313" key="1">
    <source>
        <dbReference type="EMBL" id="QHT27354.1"/>
    </source>
</evidence>
<reference evidence="1" key="1">
    <citation type="journal article" date="2020" name="Nature">
        <title>Giant virus diversity and host interactions through global metagenomics.</title>
        <authorList>
            <person name="Schulz F."/>
            <person name="Roux S."/>
            <person name="Paez-Espino D."/>
            <person name="Jungbluth S."/>
            <person name="Walsh D.A."/>
            <person name="Denef V.J."/>
            <person name="McMahon K.D."/>
            <person name="Konstantinidis K.T."/>
            <person name="Eloe-Fadrosh E.A."/>
            <person name="Kyrpides N.C."/>
            <person name="Woyke T."/>
        </authorList>
    </citation>
    <scope>NUCLEOTIDE SEQUENCE</scope>
    <source>
        <strain evidence="1">GVMAG-M-3300023179-33</strain>
    </source>
</reference>
<name>A0A6C0EE10_9ZZZZ</name>